<accession>A0A3P7PEY9</accession>
<dbReference type="Pfam" id="PF12774">
    <property type="entry name" value="AAA_6"/>
    <property type="match status" value="1"/>
</dbReference>
<evidence type="ECO:0000313" key="3">
    <source>
        <dbReference type="Proteomes" id="UP000281553"/>
    </source>
</evidence>
<dbReference type="GO" id="GO:0051959">
    <property type="term" value="F:dynein light intermediate chain binding"/>
    <property type="evidence" value="ECO:0007669"/>
    <property type="project" value="InterPro"/>
</dbReference>
<dbReference type="GO" id="GO:0005524">
    <property type="term" value="F:ATP binding"/>
    <property type="evidence" value="ECO:0007669"/>
    <property type="project" value="InterPro"/>
</dbReference>
<dbReference type="AlphaFoldDB" id="A0A3P7PEY9"/>
<dbReference type="GO" id="GO:0007018">
    <property type="term" value="P:microtubule-based movement"/>
    <property type="evidence" value="ECO:0007669"/>
    <property type="project" value="InterPro"/>
</dbReference>
<dbReference type="Proteomes" id="UP000281553">
    <property type="component" value="Unassembled WGS sequence"/>
</dbReference>
<dbReference type="GO" id="GO:0030286">
    <property type="term" value="C:dynein complex"/>
    <property type="evidence" value="ECO:0007669"/>
    <property type="project" value="InterPro"/>
</dbReference>
<dbReference type="EMBL" id="UYRU01069385">
    <property type="protein sequence ID" value="VDN18639.1"/>
    <property type="molecule type" value="Genomic_DNA"/>
</dbReference>
<dbReference type="InterPro" id="IPR026983">
    <property type="entry name" value="DHC"/>
</dbReference>
<dbReference type="InterPro" id="IPR035699">
    <property type="entry name" value="AAA_6"/>
</dbReference>
<feature type="domain" description="Dynein heavy chain hydrolytic ATP-binding dynein motor region" evidence="1">
    <location>
        <begin position="2"/>
        <end position="147"/>
    </location>
</feature>
<name>A0A3P7PEY9_DIBLA</name>
<dbReference type="InterPro" id="IPR027417">
    <property type="entry name" value="P-loop_NTPase"/>
</dbReference>
<reference evidence="2 3" key="1">
    <citation type="submission" date="2018-11" db="EMBL/GenBank/DDBJ databases">
        <authorList>
            <consortium name="Pathogen Informatics"/>
        </authorList>
    </citation>
    <scope>NUCLEOTIDE SEQUENCE [LARGE SCALE GENOMIC DNA]</scope>
</reference>
<dbReference type="SUPFAM" id="SSF52540">
    <property type="entry name" value="P-loop containing nucleoside triphosphate hydrolases"/>
    <property type="match status" value="1"/>
</dbReference>
<proteinExistence type="predicted"/>
<evidence type="ECO:0000313" key="2">
    <source>
        <dbReference type="EMBL" id="VDN18639.1"/>
    </source>
</evidence>
<protein>
    <recommendedName>
        <fullName evidence="1">Dynein heavy chain hydrolytic ATP-binding dynein motor region domain-containing protein</fullName>
    </recommendedName>
</protein>
<dbReference type="OrthoDB" id="6227675at2759"/>
<keyword evidence="3" id="KW-1185">Reference proteome</keyword>
<dbReference type="PANTHER" id="PTHR45703">
    <property type="entry name" value="DYNEIN HEAVY CHAIN"/>
    <property type="match status" value="1"/>
</dbReference>
<dbReference type="PANTHER" id="PTHR45703:SF1">
    <property type="entry name" value="DYNEINS HEAVY CHAIN"/>
    <property type="match status" value="1"/>
</dbReference>
<dbReference type="Gene3D" id="1.10.8.710">
    <property type="match status" value="1"/>
</dbReference>
<evidence type="ECO:0000259" key="1">
    <source>
        <dbReference type="Pfam" id="PF12774"/>
    </source>
</evidence>
<gene>
    <name evidence="2" type="ORF">DILT_LOCUS13232</name>
</gene>
<dbReference type="Gene3D" id="3.40.50.300">
    <property type="entry name" value="P-loop containing nucleotide triphosphate hydrolases"/>
    <property type="match status" value="1"/>
</dbReference>
<organism evidence="2 3">
    <name type="scientific">Dibothriocephalus latus</name>
    <name type="common">Fish tapeworm</name>
    <name type="synonym">Diphyllobothrium latum</name>
    <dbReference type="NCBI Taxonomy" id="60516"/>
    <lineage>
        <taxon>Eukaryota</taxon>
        <taxon>Metazoa</taxon>
        <taxon>Spiralia</taxon>
        <taxon>Lophotrochozoa</taxon>
        <taxon>Platyhelminthes</taxon>
        <taxon>Cestoda</taxon>
        <taxon>Eucestoda</taxon>
        <taxon>Diphyllobothriidea</taxon>
        <taxon>Diphyllobothriidae</taxon>
        <taxon>Dibothriocephalus</taxon>
    </lineage>
</organism>
<sequence>MSCGAWSCFDEFNRIDLEVLSVVAQQILTIQRAVNAGQERLVFEGTELTLDPTCAVFITMNPGYAGRSELPDNLKALFRSVAMMVPDYAMIAEISLYSCGFVNARPLAVKIVATYRLCSEQLSSQPHYDYGMRAVKSVLTAAGNLKVSRFPLTGIFFIATGARVTALWSST</sequence>
<dbReference type="GO" id="GO:0045505">
    <property type="term" value="F:dynein intermediate chain binding"/>
    <property type="evidence" value="ECO:0007669"/>
    <property type="project" value="InterPro"/>
</dbReference>
<dbReference type="InterPro" id="IPR043157">
    <property type="entry name" value="Dynein_AAA1S"/>
</dbReference>